<protein>
    <submittedName>
        <fullName evidence="1">Uncharacterized protein</fullName>
    </submittedName>
</protein>
<dbReference type="EMBL" id="DF820470">
    <property type="protein sequence ID" value="GAK59544.1"/>
    <property type="molecule type" value="Genomic_DNA"/>
</dbReference>
<proteinExistence type="predicted"/>
<evidence type="ECO:0000313" key="2">
    <source>
        <dbReference type="Proteomes" id="UP000030661"/>
    </source>
</evidence>
<sequence length="462" mass="52536">MPNLEKTARVLAYQKSTLLDIQGLYETLRCDLNEYFEQEQQIAEEISILQRGFADLLQRRKTVPLPPLSALPESQEHSAAPAKTYARLNVPAPDTLELLCLQAEKYLRQRGIDLHDDPLPAILDAREILDIADAYRKKYGAIKWNRADYLVVTLAGMMGTLLDLFLGQIPGNPRLLLTLPQGYALTDWIRKNSQHIQDEYLVPIQVLAQKYLTVSADAQEQIEHFMARQRADDQDALLSFILGVLDIVRYSGTFIDQHGNVVVSERFATLSDNERTTWIVKRLLRLFSEAFASAGMAPPFGRLLVLVQNADAPDSSESAAEDQASWNALIAYLHSHGYNGRDFLMMGIVPAAIESIVRGYWLLQSFDAQEHLDRVKVKMTSMLLLSHAISLSGNVMKTGLLFQLNPLLLNWSHLLRFFPLMVCWIHEGIEREKCIRAKLDDEWLKLYQRFNQSEESNEINIA</sequence>
<name>A0A081C4N9_VECG1</name>
<organism evidence="1">
    <name type="scientific">Vecturithrix granuli</name>
    <dbReference type="NCBI Taxonomy" id="1499967"/>
    <lineage>
        <taxon>Bacteria</taxon>
        <taxon>Candidatus Moduliflexota</taxon>
        <taxon>Candidatus Vecturitrichia</taxon>
        <taxon>Candidatus Vecturitrichales</taxon>
        <taxon>Candidatus Vecturitrichaceae</taxon>
        <taxon>Candidatus Vecturithrix</taxon>
    </lineage>
</organism>
<gene>
    <name evidence="1" type="ORF">U27_06529</name>
</gene>
<dbReference type="Proteomes" id="UP000030661">
    <property type="component" value="Unassembled WGS sequence"/>
</dbReference>
<dbReference type="STRING" id="1499967.U27_06529"/>
<evidence type="ECO:0000313" key="1">
    <source>
        <dbReference type="EMBL" id="GAK59544.1"/>
    </source>
</evidence>
<dbReference type="HOGENOM" id="CLU_583861_0_0_0"/>
<accession>A0A081C4N9</accession>
<reference evidence="1" key="1">
    <citation type="journal article" date="2015" name="PeerJ">
        <title>First genomic representation of candidate bacterial phylum KSB3 points to enhanced environmental sensing as a trigger of wastewater bulking.</title>
        <authorList>
            <person name="Sekiguchi Y."/>
            <person name="Ohashi A."/>
            <person name="Parks D.H."/>
            <person name="Yamauchi T."/>
            <person name="Tyson G.W."/>
            <person name="Hugenholtz P."/>
        </authorList>
    </citation>
    <scope>NUCLEOTIDE SEQUENCE [LARGE SCALE GENOMIC DNA]</scope>
</reference>
<keyword evidence="2" id="KW-1185">Reference proteome</keyword>
<dbReference type="eggNOG" id="ENOG502Z9UG">
    <property type="taxonomic scope" value="Bacteria"/>
</dbReference>
<dbReference type="AlphaFoldDB" id="A0A081C4N9"/>